<keyword evidence="2 4" id="KW-0807">Transducer</keyword>
<evidence type="ECO:0000256" key="2">
    <source>
        <dbReference type="ARBA" id="ARBA00023224"/>
    </source>
</evidence>
<feature type="transmembrane region" description="Helical" evidence="6">
    <location>
        <begin position="17"/>
        <end position="34"/>
    </location>
</feature>
<dbReference type="SUPFAM" id="SSF58104">
    <property type="entry name" value="Methyl-accepting chemotaxis protein (MCP) signaling domain"/>
    <property type="match status" value="1"/>
</dbReference>
<dbReference type="Gene3D" id="1.10.287.950">
    <property type="entry name" value="Methyl-accepting chemotaxis protein"/>
    <property type="match status" value="1"/>
</dbReference>
<dbReference type="PROSITE" id="PS50885">
    <property type="entry name" value="HAMP"/>
    <property type="match status" value="1"/>
</dbReference>
<evidence type="ECO:0000313" key="10">
    <source>
        <dbReference type="Proteomes" id="UP000236745"/>
    </source>
</evidence>
<protein>
    <submittedName>
        <fullName evidence="9">Methyl-accepting chemotaxis protein</fullName>
    </submittedName>
</protein>
<dbReference type="Proteomes" id="UP000236745">
    <property type="component" value="Unassembled WGS sequence"/>
</dbReference>
<keyword evidence="10" id="KW-1185">Reference proteome</keyword>
<evidence type="ECO:0000256" key="1">
    <source>
        <dbReference type="ARBA" id="ARBA00004370"/>
    </source>
</evidence>
<feature type="transmembrane region" description="Helical" evidence="6">
    <location>
        <begin position="297"/>
        <end position="320"/>
    </location>
</feature>
<dbReference type="InterPro" id="IPR003660">
    <property type="entry name" value="HAMP_dom"/>
</dbReference>
<keyword evidence="6" id="KW-1133">Transmembrane helix</keyword>
<evidence type="ECO:0000259" key="8">
    <source>
        <dbReference type="PROSITE" id="PS50885"/>
    </source>
</evidence>
<dbReference type="PROSITE" id="PS50111">
    <property type="entry name" value="CHEMOTAXIS_TRANSDUC_2"/>
    <property type="match status" value="1"/>
</dbReference>
<accession>A0A1H6DPQ2</accession>
<keyword evidence="5" id="KW-0175">Coiled coil</keyword>
<dbReference type="FunFam" id="1.10.287.950:FF:000001">
    <property type="entry name" value="Methyl-accepting chemotaxis sensory transducer"/>
    <property type="match status" value="1"/>
</dbReference>
<dbReference type="GO" id="GO:0016020">
    <property type="term" value="C:membrane"/>
    <property type="evidence" value="ECO:0007669"/>
    <property type="project" value="UniProtKB-SubCell"/>
</dbReference>
<organism evidence="9 10">
    <name type="scientific">Marinobacterium lutimaris</name>
    <dbReference type="NCBI Taxonomy" id="568106"/>
    <lineage>
        <taxon>Bacteria</taxon>
        <taxon>Pseudomonadati</taxon>
        <taxon>Pseudomonadota</taxon>
        <taxon>Gammaproteobacteria</taxon>
        <taxon>Oceanospirillales</taxon>
        <taxon>Oceanospirillaceae</taxon>
        <taxon>Marinobacterium</taxon>
    </lineage>
</organism>
<reference evidence="9 10" key="1">
    <citation type="submission" date="2016-10" db="EMBL/GenBank/DDBJ databases">
        <authorList>
            <person name="de Groot N.N."/>
        </authorList>
    </citation>
    <scope>NUCLEOTIDE SEQUENCE [LARGE SCALE GENOMIC DNA]</scope>
    <source>
        <strain evidence="9 10">DSM 22012</strain>
    </source>
</reference>
<evidence type="ECO:0000256" key="3">
    <source>
        <dbReference type="ARBA" id="ARBA00029447"/>
    </source>
</evidence>
<dbReference type="Pfam" id="PF00672">
    <property type="entry name" value="HAMP"/>
    <property type="match status" value="1"/>
</dbReference>
<sequence>MDSITRAFANLKIAKKLGAILSLMVLIIIITSLFNGANIREIKQGGADLGTTSQISKLMSDARFLRIQYVQSGNSEDFSALQSSGNQILSLLQAEAGSADQADLKQMFNAMSKQQLSFAETLHELFSIREQKQSIRAGQVIAPSIKLRETLEEIHSTLASETNDSGDWQRLAQFRVAIKTMADVRYSIKSYMASSLFESQSTASASADKLYSDSLESLRQIKTIINDPALRLNTAKVSAASAAIDTYISGFTAVYRLDGQIKTLSDELGVKGRELADDLARIYEFETLHQQETIENALFMSIAACLVGLGVALLFGTIMIRAINKPLLASVNLAEAIADGDLTQEIDTERKDEVGRLMHAMAQMRVTLREMIINLRENIDQVSSASTQLSATAEQNSRGMEHQRRETDQVATAINEMTAAVQEVARNAEDASGSADQADEITRQGVAGIGEALTLITELSSSITQTANAMDDLSDQSNNISQFVEVISGVAEQTNLLALNAAIEAARAGDSGRGFAVVAEEVRKLSQRTQESTQEIESLVIELQRNVRTAQQRMASSQELNARNVENAKGAGANLNEIGRAVSLIQQMNQQIATASEEQGAVAEEINQSIVRVRDVTEQTAEATSETVSATESLAQMGQRLRQLIERFKV</sequence>
<dbReference type="SMART" id="SM00283">
    <property type="entry name" value="MA"/>
    <property type="match status" value="1"/>
</dbReference>
<evidence type="ECO:0000259" key="7">
    <source>
        <dbReference type="PROSITE" id="PS50111"/>
    </source>
</evidence>
<dbReference type="Pfam" id="PF00015">
    <property type="entry name" value="MCPsignal"/>
    <property type="match status" value="1"/>
</dbReference>
<dbReference type="SMART" id="SM01358">
    <property type="entry name" value="HBM"/>
    <property type="match status" value="1"/>
</dbReference>
<dbReference type="SMART" id="SM00304">
    <property type="entry name" value="HAMP"/>
    <property type="match status" value="2"/>
</dbReference>
<dbReference type="GO" id="GO:0006935">
    <property type="term" value="P:chemotaxis"/>
    <property type="evidence" value="ECO:0007669"/>
    <property type="project" value="UniProtKB-ARBA"/>
</dbReference>
<feature type="coiled-coil region" evidence="5">
    <location>
        <begin position="533"/>
        <end position="560"/>
    </location>
</feature>
<feature type="domain" description="Methyl-accepting transducer" evidence="7">
    <location>
        <begin position="378"/>
        <end position="614"/>
    </location>
</feature>
<dbReference type="CDD" id="cd06225">
    <property type="entry name" value="HAMP"/>
    <property type="match status" value="1"/>
</dbReference>
<dbReference type="InterPro" id="IPR032255">
    <property type="entry name" value="HBM"/>
</dbReference>
<dbReference type="OrthoDB" id="6376221at2"/>
<proteinExistence type="inferred from homology"/>
<evidence type="ECO:0000256" key="6">
    <source>
        <dbReference type="SAM" id="Phobius"/>
    </source>
</evidence>
<dbReference type="PANTHER" id="PTHR32089:SF120">
    <property type="entry name" value="METHYL-ACCEPTING CHEMOTAXIS PROTEIN TLPQ"/>
    <property type="match status" value="1"/>
</dbReference>
<dbReference type="InterPro" id="IPR004089">
    <property type="entry name" value="MCPsignal_dom"/>
</dbReference>
<dbReference type="PANTHER" id="PTHR32089">
    <property type="entry name" value="METHYL-ACCEPTING CHEMOTAXIS PROTEIN MCPB"/>
    <property type="match status" value="1"/>
</dbReference>
<feature type="domain" description="HAMP" evidence="8">
    <location>
        <begin position="321"/>
        <end position="373"/>
    </location>
</feature>
<keyword evidence="6" id="KW-0472">Membrane</keyword>
<name>A0A1H6DPQ2_9GAMM</name>
<dbReference type="CDD" id="cd11386">
    <property type="entry name" value="MCP_signal"/>
    <property type="match status" value="1"/>
</dbReference>
<dbReference type="GO" id="GO:0007165">
    <property type="term" value="P:signal transduction"/>
    <property type="evidence" value="ECO:0007669"/>
    <property type="project" value="UniProtKB-KW"/>
</dbReference>
<comment type="similarity">
    <text evidence="3">Belongs to the methyl-accepting chemotaxis (MCP) protein family.</text>
</comment>
<evidence type="ECO:0000313" key="9">
    <source>
        <dbReference type="EMBL" id="SEG87279.1"/>
    </source>
</evidence>
<dbReference type="AlphaFoldDB" id="A0A1H6DPQ2"/>
<comment type="subcellular location">
    <subcellularLocation>
        <location evidence="1">Membrane</location>
    </subcellularLocation>
</comment>
<keyword evidence="6" id="KW-0812">Transmembrane</keyword>
<dbReference type="EMBL" id="FNVQ01000008">
    <property type="protein sequence ID" value="SEG87279.1"/>
    <property type="molecule type" value="Genomic_DNA"/>
</dbReference>
<gene>
    <name evidence="9" type="ORF">SAMN05444390_10860</name>
</gene>
<evidence type="ECO:0000256" key="5">
    <source>
        <dbReference type="SAM" id="Coils"/>
    </source>
</evidence>
<evidence type="ECO:0000256" key="4">
    <source>
        <dbReference type="PROSITE-ProRule" id="PRU00284"/>
    </source>
</evidence>
<dbReference type="RefSeq" id="WP_104005746.1">
    <property type="nucleotide sequence ID" value="NZ_FNVQ01000008.1"/>
</dbReference>